<dbReference type="InterPro" id="IPR039418">
    <property type="entry name" value="LexA-like"/>
</dbReference>
<dbReference type="GO" id="GO:0003677">
    <property type="term" value="F:DNA binding"/>
    <property type="evidence" value="ECO:0007669"/>
    <property type="project" value="UniProtKB-KW"/>
</dbReference>
<dbReference type="Proteomes" id="UP000315235">
    <property type="component" value="Unassembled WGS sequence"/>
</dbReference>
<dbReference type="PROSITE" id="PS50943">
    <property type="entry name" value="HTH_CROC1"/>
    <property type="match status" value="1"/>
</dbReference>
<dbReference type="OrthoDB" id="8613261at2"/>
<evidence type="ECO:0000313" key="6">
    <source>
        <dbReference type="Proteomes" id="UP000315235"/>
    </source>
</evidence>
<dbReference type="SUPFAM" id="SSF47413">
    <property type="entry name" value="lambda repressor-like DNA-binding domains"/>
    <property type="match status" value="1"/>
</dbReference>
<name>A0A553GY23_9PSED</name>
<feature type="domain" description="HTH cro/C1-type" evidence="4">
    <location>
        <begin position="7"/>
        <end position="60"/>
    </location>
</feature>
<dbReference type="SMART" id="SM00530">
    <property type="entry name" value="HTH_XRE"/>
    <property type="match status" value="1"/>
</dbReference>
<dbReference type="PANTHER" id="PTHR40661">
    <property type="match status" value="1"/>
</dbReference>
<keyword evidence="2" id="KW-0238">DNA-binding</keyword>
<evidence type="ECO:0000259" key="4">
    <source>
        <dbReference type="PROSITE" id="PS50943"/>
    </source>
</evidence>
<sequence>MDFKDRLKTARRHAGLNQTELAKRCGMTQTSISDLERGKSVSTSFVANLAYACGVDPLWLANGAGQMIPAPAPKVAEASLFGSIAPWDSDTPLENDEVTLPLFKEVELSAGSGSTQVLELPGRKIRLARSTLREAGVEPENAVIAIVSGNSMERLILDGAGIGIDRGTTHIMDGEIYAFDHDGMLRVKYLYRLPGGGLRLRSENSEEHPDEIYSAEQAANIRILGWVFWWSTVRRRRGAPLAR</sequence>
<dbReference type="SUPFAM" id="SSF51306">
    <property type="entry name" value="LexA/Signal peptidase"/>
    <property type="match status" value="1"/>
</dbReference>
<proteinExistence type="predicted"/>
<evidence type="ECO:0000256" key="2">
    <source>
        <dbReference type="ARBA" id="ARBA00023125"/>
    </source>
</evidence>
<dbReference type="EMBL" id="VJOY01000008">
    <property type="protein sequence ID" value="TRX74397.1"/>
    <property type="molecule type" value="Genomic_DNA"/>
</dbReference>
<dbReference type="InterPro" id="IPR010982">
    <property type="entry name" value="Lambda_DNA-bd_dom_sf"/>
</dbReference>
<keyword evidence="3" id="KW-0804">Transcription</keyword>
<dbReference type="RefSeq" id="WP_143488725.1">
    <property type="nucleotide sequence ID" value="NZ_VJOY01000008.1"/>
</dbReference>
<evidence type="ECO:0000256" key="3">
    <source>
        <dbReference type="ARBA" id="ARBA00023163"/>
    </source>
</evidence>
<dbReference type="InterPro" id="IPR001387">
    <property type="entry name" value="Cro/C1-type_HTH"/>
</dbReference>
<reference evidence="5 6" key="1">
    <citation type="submission" date="2019-07" db="EMBL/GenBank/DDBJ databases">
        <title>Pseudomonas mangiferae sp. nov., isolated from bark of mango tree in Thailand.</title>
        <authorList>
            <person name="Srisuk N."/>
            <person name="Anurat P."/>
        </authorList>
    </citation>
    <scope>NUCLEOTIDE SEQUENCE [LARGE SCALE GENOMIC DNA]</scope>
    <source>
        <strain evidence="5 6">DMKU_BBB3-04</strain>
    </source>
</reference>
<dbReference type="Pfam" id="PF13560">
    <property type="entry name" value="HTH_31"/>
    <property type="match status" value="1"/>
</dbReference>
<dbReference type="CDD" id="cd06529">
    <property type="entry name" value="S24_LexA-like"/>
    <property type="match status" value="1"/>
</dbReference>
<dbReference type="AlphaFoldDB" id="A0A553GY23"/>
<gene>
    <name evidence="5" type="ORF">FM069_12700</name>
</gene>
<dbReference type="InterPro" id="IPR015927">
    <property type="entry name" value="Peptidase_S24_S26A/B/C"/>
</dbReference>
<dbReference type="PANTHER" id="PTHR40661:SF2">
    <property type="entry name" value="HTH-TYPE TRANSCRIPTIONAL REGULATOR PRTR"/>
    <property type="match status" value="1"/>
</dbReference>
<evidence type="ECO:0000313" key="5">
    <source>
        <dbReference type="EMBL" id="TRX74397.1"/>
    </source>
</evidence>
<dbReference type="Pfam" id="PF00717">
    <property type="entry name" value="Peptidase_S24"/>
    <property type="match status" value="1"/>
</dbReference>
<keyword evidence="1" id="KW-0805">Transcription regulation</keyword>
<accession>A0A553GY23</accession>
<dbReference type="Gene3D" id="1.10.260.40">
    <property type="entry name" value="lambda repressor-like DNA-binding domains"/>
    <property type="match status" value="1"/>
</dbReference>
<dbReference type="Gene3D" id="2.10.109.10">
    <property type="entry name" value="Umud Fragment, subunit A"/>
    <property type="match status" value="1"/>
</dbReference>
<evidence type="ECO:0000256" key="1">
    <source>
        <dbReference type="ARBA" id="ARBA00023015"/>
    </source>
</evidence>
<comment type="caution">
    <text evidence="5">The sequence shown here is derived from an EMBL/GenBank/DDBJ whole genome shotgun (WGS) entry which is preliminary data.</text>
</comment>
<organism evidence="5 6">
    <name type="scientific">Pseudomonas mangiferae</name>
    <dbReference type="NCBI Taxonomy" id="2593654"/>
    <lineage>
        <taxon>Bacteria</taxon>
        <taxon>Pseudomonadati</taxon>
        <taxon>Pseudomonadota</taxon>
        <taxon>Gammaproteobacteria</taxon>
        <taxon>Pseudomonadales</taxon>
        <taxon>Pseudomonadaceae</taxon>
        <taxon>Pseudomonas</taxon>
    </lineage>
</organism>
<keyword evidence="6" id="KW-1185">Reference proteome</keyword>
<dbReference type="CDD" id="cd00093">
    <property type="entry name" value="HTH_XRE"/>
    <property type="match status" value="1"/>
</dbReference>
<dbReference type="InterPro" id="IPR036286">
    <property type="entry name" value="LexA/Signal_pep-like_sf"/>
</dbReference>
<protein>
    <submittedName>
        <fullName evidence="5">Helix-turn-helix transcriptional regulator</fullName>
    </submittedName>
</protein>